<dbReference type="InterPro" id="IPR000873">
    <property type="entry name" value="AMP-dep_synth/lig_dom"/>
</dbReference>
<gene>
    <name evidence="4" type="ORF">CSC94_08865</name>
</gene>
<dbReference type="Proteomes" id="UP000221168">
    <property type="component" value="Unassembled WGS sequence"/>
</dbReference>
<evidence type="ECO:0000313" key="5">
    <source>
        <dbReference type="Proteomes" id="UP000221168"/>
    </source>
</evidence>
<dbReference type="Gene3D" id="3.30.300.30">
    <property type="match status" value="1"/>
</dbReference>
<keyword evidence="4" id="KW-0436">Ligase</keyword>
<dbReference type="OrthoDB" id="9803968at2"/>
<dbReference type="RefSeq" id="WP_099305948.1">
    <property type="nucleotide sequence ID" value="NZ_PDVP01000003.1"/>
</dbReference>
<organism evidence="4 5">
    <name type="scientific">Zhengella mangrovi</name>
    <dbReference type="NCBI Taxonomy" id="1982044"/>
    <lineage>
        <taxon>Bacteria</taxon>
        <taxon>Pseudomonadati</taxon>
        <taxon>Pseudomonadota</taxon>
        <taxon>Alphaproteobacteria</taxon>
        <taxon>Hyphomicrobiales</taxon>
        <taxon>Notoacmeibacteraceae</taxon>
        <taxon>Zhengella</taxon>
    </lineage>
</organism>
<dbReference type="Gene3D" id="3.40.50.12780">
    <property type="entry name" value="N-terminal domain of ligase-like"/>
    <property type="match status" value="1"/>
</dbReference>
<dbReference type="InterPro" id="IPR020845">
    <property type="entry name" value="AMP-binding_CS"/>
</dbReference>
<feature type="domain" description="AMP-binding enzyme C-terminal" evidence="3">
    <location>
        <begin position="435"/>
        <end position="509"/>
    </location>
</feature>
<evidence type="ECO:0000313" key="4">
    <source>
        <dbReference type="EMBL" id="PHP67781.1"/>
    </source>
</evidence>
<dbReference type="PANTHER" id="PTHR43767">
    <property type="entry name" value="LONG-CHAIN-FATTY-ACID--COA LIGASE"/>
    <property type="match status" value="1"/>
</dbReference>
<evidence type="ECO:0000259" key="2">
    <source>
        <dbReference type="Pfam" id="PF00501"/>
    </source>
</evidence>
<dbReference type="SUPFAM" id="SSF56801">
    <property type="entry name" value="Acetyl-CoA synthetase-like"/>
    <property type="match status" value="1"/>
</dbReference>
<dbReference type="EMBL" id="PDVP01000003">
    <property type="protein sequence ID" value="PHP67781.1"/>
    <property type="molecule type" value="Genomic_DNA"/>
</dbReference>
<protein>
    <submittedName>
        <fullName evidence="4">O-succinylbenzoic acid--CoA ligase</fullName>
    </submittedName>
</protein>
<evidence type="ECO:0000259" key="3">
    <source>
        <dbReference type="Pfam" id="PF13193"/>
    </source>
</evidence>
<dbReference type="AlphaFoldDB" id="A0A2G1QQN5"/>
<dbReference type="InterPro" id="IPR042099">
    <property type="entry name" value="ANL_N_sf"/>
</dbReference>
<sequence>MSWDRSLFPAMRAEAHYGTRVIDCFTDRPDNLYRLLADSLERHPEVEAIVDGDRRLTWRELSADVEAAARALSARGIARGDRVTMVMGNSADFVIALFALFRLGAVAVPVSIRSSRPEVAYAIANCTARLLLHDAALAALVPDGDDRQGCASVAFDALSGDGALPVPDDLPGEDEVALVLHTSGTTGKPKGAMLTHLALVHAAMYYEAAMRLTPADRVVACVPLNHVTGIAALICAPMRAGATLIIMNGFKASAFLDLAEAERMTYTLMVPAMYNLCLLQPDFGQRNLKAWRLAAYGGAPMPEPTIRRLAATVPGLGFANCYGSTESIVAQLITPPEYAYEKREYVGCPLPGTRALIMDDNGVEVPAGTEGEIWLKGPNVVRGYWNNPEATEKAFVGGFWRSGDIGRADEDGFIRVLDRAKDMINRGGHKIYSAELENVLTDHPAVIEAAALAKPCPVLGERVHATVVVREEVGAAELQAWCRDRLSDYKVPETLDVSTEPLPRNPNGKVDKKALREPLMKRWEAER</sequence>
<proteinExistence type="predicted"/>
<dbReference type="InterPro" id="IPR045851">
    <property type="entry name" value="AMP-bd_C_sf"/>
</dbReference>
<dbReference type="InterPro" id="IPR025110">
    <property type="entry name" value="AMP-bd_C"/>
</dbReference>
<feature type="region of interest" description="Disordered" evidence="1">
    <location>
        <begin position="497"/>
        <end position="516"/>
    </location>
</feature>
<keyword evidence="5" id="KW-1185">Reference proteome</keyword>
<dbReference type="InterPro" id="IPR050237">
    <property type="entry name" value="ATP-dep_AMP-bd_enzyme"/>
</dbReference>
<accession>A0A2G1QQN5</accession>
<dbReference type="Pfam" id="PF00501">
    <property type="entry name" value="AMP-binding"/>
    <property type="match status" value="1"/>
</dbReference>
<reference evidence="4 5" key="1">
    <citation type="submission" date="2017-10" db="EMBL/GenBank/DDBJ databases">
        <title>Sedimentibacterium mangrovi gen. nov., sp. nov., a novel member of family Phyllobacteriacea isolated from mangrove sediment.</title>
        <authorList>
            <person name="Liao H."/>
            <person name="Tian Y."/>
        </authorList>
    </citation>
    <scope>NUCLEOTIDE SEQUENCE [LARGE SCALE GENOMIC DNA]</scope>
    <source>
        <strain evidence="4 5">X9-2-2</strain>
    </source>
</reference>
<feature type="domain" description="AMP-dependent synthetase/ligase" evidence="2">
    <location>
        <begin position="38"/>
        <end position="385"/>
    </location>
</feature>
<dbReference type="Pfam" id="PF13193">
    <property type="entry name" value="AMP-binding_C"/>
    <property type="match status" value="1"/>
</dbReference>
<evidence type="ECO:0000256" key="1">
    <source>
        <dbReference type="SAM" id="MobiDB-lite"/>
    </source>
</evidence>
<name>A0A2G1QQN5_9HYPH</name>
<dbReference type="PANTHER" id="PTHR43767:SF1">
    <property type="entry name" value="NONRIBOSOMAL PEPTIDE SYNTHASE PES1 (EUROFUNG)-RELATED"/>
    <property type="match status" value="1"/>
</dbReference>
<comment type="caution">
    <text evidence="4">The sequence shown here is derived from an EMBL/GenBank/DDBJ whole genome shotgun (WGS) entry which is preliminary data.</text>
</comment>
<dbReference type="GO" id="GO:0016878">
    <property type="term" value="F:acid-thiol ligase activity"/>
    <property type="evidence" value="ECO:0007669"/>
    <property type="project" value="UniProtKB-ARBA"/>
</dbReference>
<dbReference type="PROSITE" id="PS00455">
    <property type="entry name" value="AMP_BINDING"/>
    <property type="match status" value="1"/>
</dbReference>